<dbReference type="RefSeq" id="WP_169345211.1">
    <property type="nucleotide sequence ID" value="NZ_JABBJJ010000051.1"/>
</dbReference>
<accession>A0A848LFP9</accession>
<dbReference type="EMBL" id="JABBJJ010000051">
    <property type="protein sequence ID" value="NMO15923.1"/>
    <property type="molecule type" value="Genomic_DNA"/>
</dbReference>
<dbReference type="Gene3D" id="3.75.10.10">
    <property type="entry name" value="L-arginine/glycine Amidinotransferase, Chain A"/>
    <property type="match status" value="1"/>
</dbReference>
<sequence length="775" mass="84585">MRFFNAPPQPMAVVVSGGTTNTVPGGNHAVAPTTNQIGNVLQAPALHGLTFMCRASNASTDTVYTANLDQKVQAPGVLVLPRVENSEGNPLTYSVRIFLRAASDSLPSATSADVAEYFRFLSRQDINSFCFDTYSDEDAERFTVQAQFGGQAVTWLSSQAGLVTFGSPAPDWLNVSALIPRGISGRTTNDPPDTERPVLPLEHDGALNTESERRPGELWLRLVHKDDQDNPLAFDVALVTVAPLLFCSNADPVVTLYTVTGAQTLPRWDNTPWVESLEALAQQTGVPLVRLQPRTADAWARDQVLLGYWCIPERAIGGLSTLTRKAVVTCMRDYANGLETRLGDYAKNGNGQQPDATCGVIDDLFDLRPNQDNSLDYGGNVLVSPPVLVQTPGLGEGDSGPDVDAHDEAPYGKIILGDGGSYDAGGGARSPTPEFAEFLEAQRVQPVVRVNTAWLEVGHIDEILSFVPAAQTCARTGAGQPRGHNGARWCALLASMDLAYLLLEASYSDTVRNMRNPADPDNFTSLPTFLADNAANAFLNQFTTRGDGRLNRASHEAQRVLDDVGLRIRQALGLHEHEIILMPGLFSPTAGFDYDAVLPDTVNLLVLNNHQVVVPKPWGPRLARADAGATIDSVCREMGIRTVAPLSGLLPGLAAWLNRERIWRQWNPYQNTWLAQERQRLATHFGVPLNNVQPARQGHVNGWVEFNIDHPDSVDIFEAYIAARFAGIGLTPHFVDDWAQCHKNCGEVHCGTNERRQPTVVPAHQQWWKLLDDDP</sequence>
<keyword evidence="3" id="KW-1185">Reference proteome</keyword>
<dbReference type="GO" id="GO:0004668">
    <property type="term" value="F:protein-arginine deiminase activity"/>
    <property type="evidence" value="ECO:0007669"/>
    <property type="project" value="InterPro"/>
</dbReference>
<dbReference type="InterPro" id="IPR013530">
    <property type="entry name" value="PAD_C"/>
</dbReference>
<evidence type="ECO:0000259" key="1">
    <source>
        <dbReference type="Pfam" id="PF03068"/>
    </source>
</evidence>
<evidence type="ECO:0000313" key="3">
    <source>
        <dbReference type="Proteomes" id="UP000518300"/>
    </source>
</evidence>
<comment type="caution">
    <text evidence="2">The sequence shown here is derived from an EMBL/GenBank/DDBJ whole genome shotgun (WGS) entry which is preliminary data.</text>
</comment>
<protein>
    <recommendedName>
        <fullName evidence="1">Protein-arginine deiminase C-terminal domain-containing protein</fullName>
    </recommendedName>
</protein>
<proteinExistence type="predicted"/>
<feature type="domain" description="Protein-arginine deiminase C-terminal" evidence="1">
    <location>
        <begin position="713"/>
        <end position="769"/>
    </location>
</feature>
<name>A0A848LFP9_9BACT</name>
<dbReference type="Proteomes" id="UP000518300">
    <property type="component" value="Unassembled WGS sequence"/>
</dbReference>
<feature type="domain" description="Protein-arginine deiminase C-terminal" evidence="1">
    <location>
        <begin position="235"/>
        <end position="636"/>
    </location>
</feature>
<dbReference type="SUPFAM" id="SSF55909">
    <property type="entry name" value="Pentein"/>
    <property type="match status" value="2"/>
</dbReference>
<dbReference type="Pfam" id="PF03068">
    <property type="entry name" value="PAD"/>
    <property type="match status" value="2"/>
</dbReference>
<dbReference type="AlphaFoldDB" id="A0A848LFP9"/>
<dbReference type="PANTHER" id="PTHR10837:SF8">
    <property type="entry name" value="PROTEIN-ARGININE DEIMINASE"/>
    <property type="match status" value="1"/>
</dbReference>
<dbReference type="GO" id="GO:0005509">
    <property type="term" value="F:calcium ion binding"/>
    <property type="evidence" value="ECO:0007669"/>
    <property type="project" value="InterPro"/>
</dbReference>
<evidence type="ECO:0000313" key="2">
    <source>
        <dbReference type="EMBL" id="NMO15923.1"/>
    </source>
</evidence>
<dbReference type="GO" id="GO:0005737">
    <property type="term" value="C:cytoplasm"/>
    <property type="evidence" value="ECO:0007669"/>
    <property type="project" value="InterPro"/>
</dbReference>
<organism evidence="2 3">
    <name type="scientific">Pyxidicoccus fallax</name>
    <dbReference type="NCBI Taxonomy" id="394095"/>
    <lineage>
        <taxon>Bacteria</taxon>
        <taxon>Pseudomonadati</taxon>
        <taxon>Myxococcota</taxon>
        <taxon>Myxococcia</taxon>
        <taxon>Myxococcales</taxon>
        <taxon>Cystobacterineae</taxon>
        <taxon>Myxococcaceae</taxon>
        <taxon>Pyxidicoccus</taxon>
    </lineage>
</organism>
<gene>
    <name evidence="2" type="ORF">HG543_13830</name>
</gene>
<dbReference type="InterPro" id="IPR004303">
    <property type="entry name" value="PAD"/>
</dbReference>
<reference evidence="2 3" key="1">
    <citation type="submission" date="2020-04" db="EMBL/GenBank/DDBJ databases">
        <title>Draft genome of Pyxidicoccus fallax type strain.</title>
        <authorList>
            <person name="Whitworth D.E."/>
        </authorList>
    </citation>
    <scope>NUCLEOTIDE SEQUENCE [LARGE SCALE GENOMIC DNA]</scope>
    <source>
        <strain evidence="2 3">DSM 14698</strain>
    </source>
</reference>
<dbReference type="PANTHER" id="PTHR10837">
    <property type="entry name" value="PEPTIDYLARGININE DEIMINASE"/>
    <property type="match status" value="1"/>
</dbReference>